<dbReference type="GO" id="GO:0009279">
    <property type="term" value="C:cell outer membrane"/>
    <property type="evidence" value="ECO:0007669"/>
    <property type="project" value="UniProtKB-SubCell"/>
</dbReference>
<proteinExistence type="inferred from homology"/>
<keyword evidence="4" id="KW-0472">Membrane</keyword>
<dbReference type="STRING" id="558155.SAMN04487911_103104"/>
<dbReference type="RefSeq" id="WP_072763172.1">
    <property type="nucleotide sequence ID" value="NZ_FQYX01000003.1"/>
</dbReference>
<evidence type="ECO:0000256" key="3">
    <source>
        <dbReference type="ARBA" id="ARBA00022729"/>
    </source>
</evidence>
<dbReference type="Proteomes" id="UP000184231">
    <property type="component" value="Unassembled WGS sequence"/>
</dbReference>
<dbReference type="Pfam" id="PF14322">
    <property type="entry name" value="SusD-like_3"/>
    <property type="match status" value="1"/>
</dbReference>
<dbReference type="Gene3D" id="1.25.40.390">
    <property type="match status" value="1"/>
</dbReference>
<evidence type="ECO:0000256" key="6">
    <source>
        <dbReference type="SAM" id="SignalP"/>
    </source>
</evidence>
<gene>
    <name evidence="9" type="ORF">SAMN04487911_103104</name>
</gene>
<evidence type="ECO:0000256" key="2">
    <source>
        <dbReference type="ARBA" id="ARBA00006275"/>
    </source>
</evidence>
<evidence type="ECO:0000313" key="9">
    <source>
        <dbReference type="EMBL" id="SHI56779.1"/>
    </source>
</evidence>
<accession>A0A1M6C717</accession>
<keyword evidence="5" id="KW-0998">Cell outer membrane</keyword>
<keyword evidence="3 6" id="KW-0732">Signal</keyword>
<dbReference type="EMBL" id="FQYX01000003">
    <property type="protein sequence ID" value="SHI56779.1"/>
    <property type="molecule type" value="Genomic_DNA"/>
</dbReference>
<comment type="similarity">
    <text evidence="2">Belongs to the SusD family.</text>
</comment>
<dbReference type="CDD" id="cd08977">
    <property type="entry name" value="SusD"/>
    <property type="match status" value="1"/>
</dbReference>
<reference evidence="9 10" key="1">
    <citation type="submission" date="2016-11" db="EMBL/GenBank/DDBJ databases">
        <authorList>
            <person name="Jaros S."/>
            <person name="Januszkiewicz K."/>
            <person name="Wedrychowicz H."/>
        </authorList>
    </citation>
    <scope>NUCLEOTIDE SEQUENCE [LARGE SCALE GENOMIC DNA]</scope>
    <source>
        <strain evidence="9 10">CGMCC 1.8863</strain>
    </source>
</reference>
<name>A0A1M6C717_9FLAO</name>
<keyword evidence="10" id="KW-1185">Reference proteome</keyword>
<protein>
    <submittedName>
        <fullName evidence="9">Starch-binding associating with outer membrane</fullName>
    </submittedName>
</protein>
<evidence type="ECO:0000259" key="7">
    <source>
        <dbReference type="Pfam" id="PF07980"/>
    </source>
</evidence>
<dbReference type="Pfam" id="PF07980">
    <property type="entry name" value="SusD_RagB"/>
    <property type="match status" value="1"/>
</dbReference>
<dbReference type="InterPro" id="IPR012944">
    <property type="entry name" value="SusD_RagB_dom"/>
</dbReference>
<feature type="domain" description="RagB/SusD" evidence="7">
    <location>
        <begin position="292"/>
        <end position="549"/>
    </location>
</feature>
<feature type="domain" description="SusD-like N-terminal" evidence="8">
    <location>
        <begin position="83"/>
        <end position="208"/>
    </location>
</feature>
<dbReference type="InterPro" id="IPR011990">
    <property type="entry name" value="TPR-like_helical_dom_sf"/>
</dbReference>
<feature type="signal peptide" evidence="6">
    <location>
        <begin position="1"/>
        <end position="20"/>
    </location>
</feature>
<sequence length="549" mass="61912">MKIKYILVILSLAMGLASCTKELDLYPKDQVSDGSFWNSPKDFELAANAFYGTFPSHFSHNDNNAETTFGSGPDAVSNGTYVAPDNSGHWDNSYASIRGINYLLLKSETYENPEEIKTYVGEAYFFRAWQYAGLLTEFGGVPVITKVLEVDSEELNAPRNSREEVADLIIQDLQKAIEMLPNASDIASRDLGRISKGAAQAFLSRIALFEGTWAKYHNGAKANERLTIAVEAAKAVMDSGEYGLFDDFGTEDSYRKLFVEAGEDSKEVILSRRYVKDINGTHNHTRWLEQNIMNPTRSLVDDYLCADGLPISDSPLFQGYDTMTSEFEDRDPRMEQTVFKVGTEYAFYDGTKIFEKPSLVSPVTRTGYSVYKYLAESIESWSGNSVYDNILIRYGEVLLNYAEAKFELDGSISDADLDISINKLRDRVGMIHLTNTHVEANGLDMRTEIRRERKIELACEGFRFNDLMRWKTAEVEMPKAIKGIKFVGTEYETVFPDLSPGVHFQVDGEGFIVAEPAANRSFDATKHYLRPLPKKQINLNPNLEQNPNW</sequence>
<feature type="chain" id="PRO_5013064928" evidence="6">
    <location>
        <begin position="21"/>
        <end position="549"/>
    </location>
</feature>
<dbReference type="InterPro" id="IPR033985">
    <property type="entry name" value="SusD-like_N"/>
</dbReference>
<dbReference type="AlphaFoldDB" id="A0A1M6C717"/>
<dbReference type="OrthoDB" id="5694214at2"/>
<evidence type="ECO:0000256" key="5">
    <source>
        <dbReference type="ARBA" id="ARBA00023237"/>
    </source>
</evidence>
<evidence type="ECO:0000259" key="8">
    <source>
        <dbReference type="Pfam" id="PF14322"/>
    </source>
</evidence>
<evidence type="ECO:0000256" key="4">
    <source>
        <dbReference type="ARBA" id="ARBA00023136"/>
    </source>
</evidence>
<organism evidence="9 10">
    <name type="scientific">Arenibacter nanhaiticus</name>
    <dbReference type="NCBI Taxonomy" id="558155"/>
    <lineage>
        <taxon>Bacteria</taxon>
        <taxon>Pseudomonadati</taxon>
        <taxon>Bacteroidota</taxon>
        <taxon>Flavobacteriia</taxon>
        <taxon>Flavobacteriales</taxon>
        <taxon>Flavobacteriaceae</taxon>
        <taxon>Arenibacter</taxon>
    </lineage>
</organism>
<dbReference type="PROSITE" id="PS51257">
    <property type="entry name" value="PROKAR_LIPOPROTEIN"/>
    <property type="match status" value="1"/>
</dbReference>
<evidence type="ECO:0000256" key="1">
    <source>
        <dbReference type="ARBA" id="ARBA00004442"/>
    </source>
</evidence>
<comment type="subcellular location">
    <subcellularLocation>
        <location evidence="1">Cell outer membrane</location>
    </subcellularLocation>
</comment>
<dbReference type="SUPFAM" id="SSF48452">
    <property type="entry name" value="TPR-like"/>
    <property type="match status" value="1"/>
</dbReference>
<evidence type="ECO:0000313" key="10">
    <source>
        <dbReference type="Proteomes" id="UP000184231"/>
    </source>
</evidence>